<comment type="caution">
    <text evidence="3">The sequence shown here is derived from an EMBL/GenBank/DDBJ whole genome shotgun (WGS) entry which is preliminary data.</text>
</comment>
<keyword evidence="4" id="KW-1185">Reference proteome</keyword>
<gene>
    <name evidence="3" type="ORF">DFR75_11023</name>
</gene>
<evidence type="ECO:0000256" key="1">
    <source>
        <dbReference type="ARBA" id="ARBA00022898"/>
    </source>
</evidence>
<dbReference type="Gene3D" id="3.40.640.10">
    <property type="entry name" value="Type I PLP-dependent aspartate aminotransferase-like (Major domain)"/>
    <property type="match status" value="1"/>
</dbReference>
<organism evidence="3 4">
    <name type="scientific">Nocardia ignorata</name>
    <dbReference type="NCBI Taxonomy" id="145285"/>
    <lineage>
        <taxon>Bacteria</taxon>
        <taxon>Bacillati</taxon>
        <taxon>Actinomycetota</taxon>
        <taxon>Actinomycetes</taxon>
        <taxon>Mycobacteriales</taxon>
        <taxon>Nocardiaceae</taxon>
        <taxon>Nocardia</taxon>
    </lineage>
</organism>
<dbReference type="PANTHER" id="PTHR43092">
    <property type="entry name" value="L-CYSTEINE DESULFHYDRASE"/>
    <property type="match status" value="1"/>
</dbReference>
<dbReference type="EMBL" id="SNXK01000010">
    <property type="protein sequence ID" value="TDP30816.1"/>
    <property type="molecule type" value="Genomic_DNA"/>
</dbReference>
<dbReference type="GO" id="GO:0016829">
    <property type="term" value="F:lyase activity"/>
    <property type="evidence" value="ECO:0007669"/>
    <property type="project" value="UniProtKB-KW"/>
</dbReference>
<dbReference type="InterPro" id="IPR000192">
    <property type="entry name" value="Aminotrans_V_dom"/>
</dbReference>
<dbReference type="Proteomes" id="UP000295087">
    <property type="component" value="Unassembled WGS sequence"/>
</dbReference>
<feature type="domain" description="Aminotransferase class V" evidence="2">
    <location>
        <begin position="50"/>
        <end position="366"/>
    </location>
</feature>
<dbReference type="InterPro" id="IPR015421">
    <property type="entry name" value="PyrdxlP-dep_Trfase_major"/>
</dbReference>
<dbReference type="SUPFAM" id="SSF53383">
    <property type="entry name" value="PLP-dependent transferases"/>
    <property type="match status" value="1"/>
</dbReference>
<protein>
    <submittedName>
        <fullName evidence="3">Selenocysteine lyase/cysteine desulfurase</fullName>
    </submittedName>
</protein>
<dbReference type="PANTHER" id="PTHR43092:SF2">
    <property type="entry name" value="HERCYNYLCYSTEINE SULFOXIDE LYASE"/>
    <property type="match status" value="1"/>
</dbReference>
<dbReference type="InterPro" id="IPR015424">
    <property type="entry name" value="PyrdxlP-dep_Trfase"/>
</dbReference>
<reference evidence="3 4" key="1">
    <citation type="submission" date="2019-03" db="EMBL/GenBank/DDBJ databases">
        <title>Genomic Encyclopedia of Type Strains, Phase IV (KMG-IV): sequencing the most valuable type-strain genomes for metagenomic binning, comparative biology and taxonomic classification.</title>
        <authorList>
            <person name="Goeker M."/>
        </authorList>
    </citation>
    <scope>NUCLEOTIDE SEQUENCE [LARGE SCALE GENOMIC DNA]</scope>
    <source>
        <strain evidence="3 4">DSM 44496</strain>
    </source>
</reference>
<proteinExistence type="predicted"/>
<accession>A0A4R6P0X4</accession>
<keyword evidence="1" id="KW-0663">Pyridoxal phosphate</keyword>
<evidence type="ECO:0000313" key="3">
    <source>
        <dbReference type="EMBL" id="TDP30816.1"/>
    </source>
</evidence>
<evidence type="ECO:0000259" key="2">
    <source>
        <dbReference type="Pfam" id="PF00266"/>
    </source>
</evidence>
<name>A0A4R6P0X4_NOCIG</name>
<dbReference type="InterPro" id="IPR015422">
    <property type="entry name" value="PyrdxlP-dep_Trfase_small"/>
</dbReference>
<keyword evidence="3" id="KW-0456">Lyase</keyword>
<dbReference type="Gene3D" id="3.90.1150.10">
    <property type="entry name" value="Aspartate Aminotransferase, domain 1"/>
    <property type="match status" value="1"/>
</dbReference>
<dbReference type="Pfam" id="PF00266">
    <property type="entry name" value="Aminotran_5"/>
    <property type="match status" value="1"/>
</dbReference>
<dbReference type="AlphaFoldDB" id="A0A4R6P0X4"/>
<sequence>MKPAVAAEFPLAARLTQFNHASYGLSSLRVIEQGERLRRRIESDPTVYLGSELTDRLLAQTTKVARAEGLAEERMTLCTNATSGAAAIIDSVPLSANSTVVVLDVEYSSIRRAWEIACSKAGAAFVPVPVPVPFESAADLLSALDARTPERVDYLQVSAITSSTAIHLPVAELGDWVVQRGGRLIVDAAHCPGHIPLEPDHWKASAVFGTLHKWYPTLRPVGFLWLTPEFDALIRPAEVSLTWDSANLVERFSWPGTFDPVPRLCVDTAFEQWREWRTEGLLEQCRTLADSAENSLAGVGARCTASREFQPPRLRAFVLDGADPAEVKNSLLGDEVRAWVGQGAQGECLLRLATHIYNDENDVDRVTHRIKEVLSR</sequence>
<evidence type="ECO:0000313" key="4">
    <source>
        <dbReference type="Proteomes" id="UP000295087"/>
    </source>
</evidence>